<dbReference type="Gene3D" id="3.80.10.10">
    <property type="entry name" value="Ribonuclease Inhibitor"/>
    <property type="match status" value="2"/>
</dbReference>
<dbReference type="Gene3D" id="3.40.50.12480">
    <property type="match status" value="1"/>
</dbReference>
<dbReference type="InterPro" id="IPR032675">
    <property type="entry name" value="LRR_dom_sf"/>
</dbReference>
<evidence type="ECO:0000313" key="1">
    <source>
        <dbReference type="EMBL" id="MRY57139.1"/>
    </source>
</evidence>
<comment type="caution">
    <text evidence="1">The sequence shown here is derived from an EMBL/GenBank/DDBJ whole genome shotgun (WGS) entry which is preliminary data.</text>
</comment>
<dbReference type="Pfam" id="PF08757">
    <property type="entry name" value="CotH"/>
    <property type="match status" value="1"/>
</dbReference>
<dbReference type="SUPFAM" id="SSF52058">
    <property type="entry name" value="L domain-like"/>
    <property type="match status" value="2"/>
</dbReference>
<proteinExistence type="predicted"/>
<dbReference type="RefSeq" id="WP_154398261.1">
    <property type="nucleotide sequence ID" value="NZ_WKLT01000003.1"/>
</dbReference>
<evidence type="ECO:0000313" key="2">
    <source>
        <dbReference type="Proteomes" id="UP000463337"/>
    </source>
</evidence>
<reference evidence="1 2" key="1">
    <citation type="journal article" date="2019" name="Nat. Med.">
        <title>A library of human gut bacterial isolates paired with longitudinal multiomics data enables mechanistic microbiome research.</title>
        <authorList>
            <person name="Poyet M."/>
            <person name="Groussin M."/>
            <person name="Gibbons S.M."/>
            <person name="Avila-Pacheco J."/>
            <person name="Jiang X."/>
            <person name="Kearney S.M."/>
            <person name="Perrotta A.R."/>
            <person name="Berdy B."/>
            <person name="Zhao S."/>
            <person name="Lieberman T.D."/>
            <person name="Swanson P.K."/>
            <person name="Smith M."/>
            <person name="Roesemann S."/>
            <person name="Alexander J.E."/>
            <person name="Rich S.A."/>
            <person name="Livny J."/>
            <person name="Vlamakis H."/>
            <person name="Clish C."/>
            <person name="Bullock K."/>
            <person name="Deik A."/>
            <person name="Scott J."/>
            <person name="Pierce K.A."/>
            <person name="Xavier R.J."/>
            <person name="Alm E.J."/>
        </authorList>
    </citation>
    <scope>NUCLEOTIDE SEQUENCE [LARGE SCALE GENOMIC DNA]</scope>
    <source>
        <strain evidence="1 2">BIOML-A41</strain>
    </source>
</reference>
<gene>
    <name evidence="1" type="ORF">GKD59_04265</name>
</gene>
<protein>
    <submittedName>
        <fullName evidence="1">Uncharacterized protein</fullName>
    </submittedName>
</protein>
<name>A0A7K0GDB3_PARDI</name>
<dbReference type="InterPro" id="IPR014867">
    <property type="entry name" value="Spore_coat_CotH_CotH2/3/7"/>
</dbReference>
<sequence>MAYTLEEIKELVETLTPIVKNAIEAGSLSVEDLRVAESMDFVNSLPALEEKGLNVSYVKVRLKDLLGKLDGDYAKELEAIKKLLEKKVDNGYSKDGNLYLTSGGVVVSDAIPVGSGSGGGGGASSLGELTNVDDIVDQDPDESRVLVQEAGSSLWTVKNLSEIGGGGGGGGVTMKLVSVTDTLITTVEGAAVTVGYNFTSVYQDDGSETGPGTATYTVNSQKVGMVSISQGNNYFDPTEHLITGSNTVRVTVKDSTGSSRSLSYTIEVISMSISSSIDPALVYSGEIVYRYTPVGAINKTVHFVLDGKELGTVETSASNRQLTYVIPRQTHGAHLLQVYMTALINEELIRSNTLTNDLICIVEGDNTPIVASSFAQTVARQYDRLTIPFVVYTPDSSLSEVMLSANNATVSTQSVDRTLHEWNYRIPQSGDLSLKISSGSASRTFTLTVSPAEVIVEPEKANLQLWLTSQNRSNNDNNRNEWKYGDISADLTGFNFKTNGWISERDSTSLRVSGDARVRIPLKIFKDDFRATGKTIEFEFYTRDVTDYEAIAIECVNGGIGLQISSQKAVFSSEQTTIDTRFKEEERVRISLVVEKRTLNRLIYIYINGIMSGAAQYPSEDNFQQKVPQDIMIGSEGCTIDLYNIRVYDNDLNQYQMLDNFIGDLDDYDKALAIYNRNQVYNDYGDITYQKVLERLPCLIFEGPLPTYKGDKKTNKVYFTDLQEPGRSFSCENVQNDVQGTSSQYYPRKNWKFKFKADITYTESGRTSPTYALRANSIPVNAFCVKADFAESSGTHNTGMAKVINSLLIEMGLTTPPQKTNKEVRTTVDGYPIAIFHRETASDTLEFVGKYNFNNDKSTADTFGFSEGDESWEFSNNTSDRCLFKSADFSGTDWMNDFESRYPDDDAINAEYEAGTRKPEKLMAVTSWVVSTKDNLEKFKNEVRNHFNLDNLIAYYLITELFGMVDQRAKNMFLTYFHEEGKWIFIFYDNDTCFGLNNEGLIAFGYNIEYHDKIGTLNVWNGESSVLWNNLEKCFPSEIEAMYKDIRTRGLLSYDLIMSVLNGEQSDKWCEAIYNADGRFKYIDPLIEEGNGSYLYAAQGSRIENRKWWTYNRFLYIDSKYTAGSFLSDFATLRLYTPREWTGVSPSANMTIIPYADQYTRVKYGSYMVGQRTYKDVPVLIEAPDIVFNDTETIIYGASRVKSLGDMSGLYAGTIDVSKATRLSELLIGSGMSGYQNTNLTVLSIGTNNMLRKLDIRNCPNLRQAVDISGCENMEEVYAQGTSITSVVLPAAGILSKLYLPATLTGLTLRNQSKLTDAYFDIAGVTKLTTIVCEDTGINVLYLVERCLGMKNPVLNRVRLININANANNLNDVYKLIKVGGIDENGNNLTKAVVTGKLHVITATEDKLAKCRDAFPELVITYTNLLPPTITTFVFRSSQAKSITNATFECDFDFEKVNEYTYKVTADDDNVIDFNFKCDNHQDLSDSYLVAGTRTQTYTITYIPLRTIRVKVYGQSVYPSGASVIIGDKRYVTDTNGYVYIRGGEAVSGTVEATGYSPNTFSFSAITNDTTNTVEVYAAVSVKFVVVDKLDTSLYIEGATVVCGGKSGTTNRYGECTLLLSKGTLDYSVTDPDYYEYKGQVTVGTSAMTVNVQMNLNPERIKPEENGNIQMMFTGTSCSISVSSPTANYVIDWGDDTTENASGTGYKSYSHTYGNSGFHQMEVRDCRDITSCRGSSSNLIAYWSIGDSKISNITFSGCSKLIYFGKDVFKNDTDRTDASSLLYGCSSLTSVDLTPLASWVNVTSCNSLLYNCTSLTSVDLTPLASWVNVTSCDYLLYGCTSLTSVDLTPLASWVNVTNCNYLLSICTKLTSVDLTPLASWVNATSCDYLLYNCTSLTSVDLTPLASWVNVTNCNYLLSSCTKLTSVDLTPLASWVKLTSNSSLLSGCYNLAFVSVLSTPPFTLSSGALTNGNNCPIYVPDDAVDTYKTATNWSAYASRIKPISEKTES</sequence>
<organism evidence="1 2">
    <name type="scientific">Parabacteroides distasonis</name>
    <dbReference type="NCBI Taxonomy" id="823"/>
    <lineage>
        <taxon>Bacteria</taxon>
        <taxon>Pseudomonadati</taxon>
        <taxon>Bacteroidota</taxon>
        <taxon>Bacteroidia</taxon>
        <taxon>Bacteroidales</taxon>
        <taxon>Tannerellaceae</taxon>
        <taxon>Parabacteroides</taxon>
    </lineage>
</organism>
<accession>A0A7K0GDB3</accession>
<dbReference type="EMBL" id="WKLT01000003">
    <property type="protein sequence ID" value="MRY57139.1"/>
    <property type="molecule type" value="Genomic_DNA"/>
</dbReference>
<dbReference type="Proteomes" id="UP000463337">
    <property type="component" value="Unassembled WGS sequence"/>
</dbReference>